<dbReference type="AlphaFoldDB" id="A0AAD8FKN7"/>
<dbReference type="PANTHER" id="PTHR44755:SF8">
    <property type="entry name" value="RECEPTOR LIGAND BINDING REGION DOMAIN-CONTAINING PROTEIN"/>
    <property type="match status" value="1"/>
</dbReference>
<keyword evidence="7" id="KW-1185">Reference proteome</keyword>
<keyword evidence="3" id="KW-1133">Transmembrane helix</keyword>
<gene>
    <name evidence="6" type="ORF">Bpfe_002706</name>
</gene>
<dbReference type="Pfam" id="PF01094">
    <property type="entry name" value="ANF_receptor"/>
    <property type="match status" value="1"/>
</dbReference>
<dbReference type="GO" id="GO:0038023">
    <property type="term" value="F:signaling receptor activity"/>
    <property type="evidence" value="ECO:0007669"/>
    <property type="project" value="TreeGrafter"/>
</dbReference>
<keyword evidence="2" id="KW-0812">Transmembrane</keyword>
<evidence type="ECO:0000256" key="4">
    <source>
        <dbReference type="ARBA" id="ARBA00023136"/>
    </source>
</evidence>
<reference evidence="6" key="1">
    <citation type="journal article" date="2023" name="PLoS Negl. Trop. Dis.">
        <title>A genome sequence for Biomphalaria pfeifferi, the major vector snail for the human-infecting parasite Schistosoma mansoni.</title>
        <authorList>
            <person name="Bu L."/>
            <person name="Lu L."/>
            <person name="Laidemitt M.R."/>
            <person name="Zhang S.M."/>
            <person name="Mutuku M."/>
            <person name="Mkoji G."/>
            <person name="Steinauer M."/>
            <person name="Loker E.S."/>
        </authorList>
    </citation>
    <scope>NUCLEOTIDE SEQUENCE</scope>
    <source>
        <strain evidence="6">KasaAsao</strain>
    </source>
</reference>
<name>A0AAD8FKN7_BIOPF</name>
<dbReference type="GO" id="GO:0007165">
    <property type="term" value="P:signal transduction"/>
    <property type="evidence" value="ECO:0007669"/>
    <property type="project" value="TreeGrafter"/>
</dbReference>
<accession>A0AAD8FKN7</accession>
<dbReference type="GO" id="GO:0017046">
    <property type="term" value="F:peptide hormone binding"/>
    <property type="evidence" value="ECO:0007669"/>
    <property type="project" value="TreeGrafter"/>
</dbReference>
<evidence type="ECO:0000256" key="2">
    <source>
        <dbReference type="ARBA" id="ARBA00022692"/>
    </source>
</evidence>
<dbReference type="InterPro" id="IPR001828">
    <property type="entry name" value="ANF_lig-bd_rcpt"/>
</dbReference>
<proteinExistence type="predicted"/>
<keyword evidence="4" id="KW-0472">Membrane</keyword>
<dbReference type="EMBL" id="JASAOG010000006">
    <property type="protein sequence ID" value="KAK0067865.1"/>
    <property type="molecule type" value="Genomic_DNA"/>
</dbReference>
<organism evidence="6 7">
    <name type="scientific">Biomphalaria pfeifferi</name>
    <name type="common">Bloodfluke planorb</name>
    <name type="synonym">Freshwater snail</name>
    <dbReference type="NCBI Taxonomy" id="112525"/>
    <lineage>
        <taxon>Eukaryota</taxon>
        <taxon>Metazoa</taxon>
        <taxon>Spiralia</taxon>
        <taxon>Lophotrochozoa</taxon>
        <taxon>Mollusca</taxon>
        <taxon>Gastropoda</taxon>
        <taxon>Heterobranchia</taxon>
        <taxon>Euthyneura</taxon>
        <taxon>Panpulmonata</taxon>
        <taxon>Hygrophila</taxon>
        <taxon>Lymnaeoidea</taxon>
        <taxon>Planorbidae</taxon>
        <taxon>Biomphalaria</taxon>
    </lineage>
</organism>
<comment type="caution">
    <text evidence="6">The sequence shown here is derived from an EMBL/GenBank/DDBJ whole genome shotgun (WGS) entry which is preliminary data.</text>
</comment>
<dbReference type="InterPro" id="IPR052612">
    <property type="entry name" value="ANP_Clearance_Receptor"/>
</dbReference>
<comment type="subcellular location">
    <subcellularLocation>
        <location evidence="1">Membrane</location>
    </subcellularLocation>
</comment>
<dbReference type="SUPFAM" id="SSF53822">
    <property type="entry name" value="Periplasmic binding protein-like I"/>
    <property type="match status" value="1"/>
</dbReference>
<feature type="non-terminal residue" evidence="6">
    <location>
        <position position="57"/>
    </location>
</feature>
<protein>
    <submittedName>
        <fullName evidence="6">Atrial natriuretic peptide receptor 3</fullName>
    </submittedName>
</protein>
<evidence type="ECO:0000313" key="7">
    <source>
        <dbReference type="Proteomes" id="UP001233172"/>
    </source>
</evidence>
<dbReference type="GO" id="GO:0016020">
    <property type="term" value="C:membrane"/>
    <property type="evidence" value="ECO:0007669"/>
    <property type="project" value="UniProtKB-SubCell"/>
</dbReference>
<keyword evidence="6" id="KW-0675">Receptor</keyword>
<evidence type="ECO:0000256" key="1">
    <source>
        <dbReference type="ARBA" id="ARBA00004370"/>
    </source>
</evidence>
<dbReference type="Proteomes" id="UP001233172">
    <property type="component" value="Unassembled WGS sequence"/>
</dbReference>
<evidence type="ECO:0000259" key="5">
    <source>
        <dbReference type="Pfam" id="PF01094"/>
    </source>
</evidence>
<feature type="non-terminal residue" evidence="6">
    <location>
        <position position="1"/>
    </location>
</feature>
<dbReference type="PANTHER" id="PTHR44755">
    <property type="entry name" value="NATRIURETIC PEPTIDE RECEPTOR 3-RELATED"/>
    <property type="match status" value="1"/>
</dbReference>
<evidence type="ECO:0000313" key="6">
    <source>
        <dbReference type="EMBL" id="KAK0067865.1"/>
    </source>
</evidence>
<reference evidence="6" key="2">
    <citation type="submission" date="2023-04" db="EMBL/GenBank/DDBJ databases">
        <authorList>
            <person name="Bu L."/>
            <person name="Lu L."/>
            <person name="Laidemitt M.R."/>
            <person name="Zhang S.M."/>
            <person name="Mutuku M."/>
            <person name="Mkoji G."/>
            <person name="Steinauer M."/>
            <person name="Loker E.S."/>
        </authorList>
    </citation>
    <scope>NUCLEOTIDE SEQUENCE</scope>
    <source>
        <strain evidence="6">KasaAsao</strain>
        <tissue evidence="6">Whole Snail</tissue>
    </source>
</reference>
<dbReference type="Gene3D" id="3.40.50.2300">
    <property type="match status" value="1"/>
</dbReference>
<sequence length="57" mass="6250">VIFKQMLPLAQLVPVFDDSMCSISDAMNVAIEFYAKKAVDVFIGPVCDYAVAPIARQ</sequence>
<feature type="domain" description="Receptor ligand binding region" evidence="5">
    <location>
        <begin position="6"/>
        <end position="56"/>
    </location>
</feature>
<dbReference type="InterPro" id="IPR028082">
    <property type="entry name" value="Peripla_BP_I"/>
</dbReference>
<evidence type="ECO:0000256" key="3">
    <source>
        <dbReference type="ARBA" id="ARBA00022989"/>
    </source>
</evidence>